<feature type="domain" description="SLH" evidence="3">
    <location>
        <begin position="157"/>
        <end position="220"/>
    </location>
</feature>
<dbReference type="KEGG" id="hcv:FTV88_0010"/>
<name>A0A5Q2MXZ5_9FIRM</name>
<evidence type="ECO:0000313" key="4">
    <source>
        <dbReference type="EMBL" id="QGG46189.1"/>
    </source>
</evidence>
<evidence type="ECO:0000313" key="5">
    <source>
        <dbReference type="Proteomes" id="UP000366051"/>
    </source>
</evidence>
<dbReference type="PANTHER" id="PTHR43308">
    <property type="entry name" value="OUTER MEMBRANE PROTEIN ALPHA-RELATED"/>
    <property type="match status" value="1"/>
</dbReference>
<dbReference type="EMBL" id="CP045875">
    <property type="protein sequence ID" value="QGG46189.1"/>
    <property type="molecule type" value="Genomic_DNA"/>
</dbReference>
<dbReference type="Pfam" id="PF00395">
    <property type="entry name" value="SLH"/>
    <property type="match status" value="2"/>
</dbReference>
<feature type="domain" description="SLH" evidence="3">
    <location>
        <begin position="24"/>
        <end position="87"/>
    </location>
</feature>
<dbReference type="InterPro" id="IPR011047">
    <property type="entry name" value="Quinoprotein_ADH-like_sf"/>
</dbReference>
<organism evidence="4 5">
    <name type="scientific">Heliorestis convoluta</name>
    <dbReference type="NCBI Taxonomy" id="356322"/>
    <lineage>
        <taxon>Bacteria</taxon>
        <taxon>Bacillati</taxon>
        <taxon>Bacillota</taxon>
        <taxon>Clostridia</taxon>
        <taxon>Eubacteriales</taxon>
        <taxon>Heliobacteriaceae</taxon>
        <taxon>Heliorestis</taxon>
    </lineage>
</organism>
<dbReference type="SUPFAM" id="SSF50998">
    <property type="entry name" value="Quinoprotein alcohol dehydrogenase-like"/>
    <property type="match status" value="1"/>
</dbReference>
<evidence type="ECO:0000256" key="2">
    <source>
        <dbReference type="SAM" id="SignalP"/>
    </source>
</evidence>
<dbReference type="Proteomes" id="UP000366051">
    <property type="component" value="Chromosome"/>
</dbReference>
<keyword evidence="2" id="KW-0732">Signal</keyword>
<dbReference type="RefSeq" id="WP_153723804.1">
    <property type="nucleotide sequence ID" value="NZ_CP045875.1"/>
</dbReference>
<accession>A0A5Q2MXZ5</accession>
<reference evidence="5" key="1">
    <citation type="submission" date="2019-11" db="EMBL/GenBank/DDBJ databases">
        <title>Genome sequence of Heliorestis convoluta strain HH, an alkaliphilic and minimalistic phototrophic bacterium from a soda lake in Egypt.</title>
        <authorList>
            <person name="Dewey E.D."/>
            <person name="Stokes L.M."/>
            <person name="Burchell B.M."/>
            <person name="Shaffer K.N."/>
            <person name="Huntington A.M."/>
            <person name="Baker J.M."/>
            <person name="Nadendla S."/>
            <person name="Giglio M.G."/>
            <person name="Touchman J.W."/>
            <person name="Blankenship R.E."/>
            <person name="Madigan M.T."/>
            <person name="Sattley W.M."/>
        </authorList>
    </citation>
    <scope>NUCLEOTIDE SEQUENCE [LARGE SCALE GENOMIC DNA]</scope>
    <source>
        <strain evidence="5">HH</strain>
    </source>
</reference>
<protein>
    <submittedName>
        <fullName evidence="4">S-layer family protein</fullName>
    </submittedName>
</protein>
<dbReference type="InterPro" id="IPR001119">
    <property type="entry name" value="SLH_dom"/>
</dbReference>
<feature type="signal peptide" evidence="2">
    <location>
        <begin position="1"/>
        <end position="23"/>
    </location>
</feature>
<proteinExistence type="predicted"/>
<dbReference type="AlphaFoldDB" id="A0A5Q2MXZ5"/>
<keyword evidence="1" id="KW-0677">Repeat</keyword>
<evidence type="ECO:0000256" key="1">
    <source>
        <dbReference type="ARBA" id="ARBA00022737"/>
    </source>
</evidence>
<keyword evidence="5" id="KW-1185">Reference proteome</keyword>
<dbReference type="PROSITE" id="PS51272">
    <property type="entry name" value="SLH"/>
    <property type="match status" value="2"/>
</dbReference>
<feature type="chain" id="PRO_5024386369" evidence="2">
    <location>
        <begin position="24"/>
        <end position="885"/>
    </location>
</feature>
<evidence type="ECO:0000259" key="3">
    <source>
        <dbReference type="PROSITE" id="PS51272"/>
    </source>
</evidence>
<dbReference type="OrthoDB" id="2611444at2"/>
<sequence>MRKRIISTVLALSLIATPLSALAAPIQFQDVTTNSMEYRHISKLSSLGVIKGRGDGTFGSRDPVKHLEALVMVMRFFDLESTAAGASHRLTPTMEASFGGNVPDWGKGFLVTAADYNFLAAQERFNWEQGASRAWVAKLLVRMLGQDYEAQLMSNRSLSFTDANQVRAADRGYIALATDLGLIRGYTDGSFQPNRIVSRAEMAIFLDRAEKKMASLPPGISVATVIQAQNNSLSVLNEQGGLTALALDNRARIFVGDRQVSATDLKAQDQIRYIQSDNKVVYIEVTQEGNTSTIPHRGEIVHHNTENGLLSIRFEDGKGMQTYPLASNVSIINLQGQDLAVSQLAIGSKVQIGLNPDNRIASILVEAQSFQGSEGTIVELDLTKQLLILSDATGRFLTFTIDEKTDLHYAGRRFATLDDLRKGDLVSVDVDSQQRANSITLLQVQNQGLIQGTVTLVSRDNRIVTVRSTDGQLHAFEMPRNVPIQFNDGTIASFDDIHGNDTVTVTMQNSTVEKVVVHKTSETKGIWGKVVSIVFANKDNGSTIDRDMLIVTDREGNLRSYDIKNNVVLDFDTVNPRLSDLAMNMAIEFELDNGEVSYITMSLAEGTVTRIDSDRNILSVKDEKGSVSSYIVSKDVQVELMHRSRAKLDDVEVDDLIRYRLNDKEEIDRIYVFSSLFGEVTDIDSTRNRIFVRDMDDYSRTYTVSNKLTLKIDGISNPRVSQVERFQWVMVNYWGDTPGEIFVQPPVVGEVLSVESNRSRLTVRHYDGTSRTYNIDSDFQVDKAGVTSNRLSNVEVGDRVRLVLDDEARVHRAIVARMVSGQVDGIHRTLQEVYLQGNNIIGYLVEPDTYVLEKGVRRAFEDIRHHQNVTIYYIRGYKALEVIVH</sequence>
<dbReference type="InterPro" id="IPR051465">
    <property type="entry name" value="Cell_Envelope_Struct_Comp"/>
</dbReference>
<gene>
    <name evidence="4" type="ORF">FTV88_0010</name>
</gene>